<accession>A0ABW5TJG9</accession>
<evidence type="ECO:0000259" key="1">
    <source>
        <dbReference type="Pfam" id="PF00149"/>
    </source>
</evidence>
<dbReference type="SUPFAM" id="SSF56300">
    <property type="entry name" value="Metallo-dependent phosphatases"/>
    <property type="match status" value="1"/>
</dbReference>
<dbReference type="InterPro" id="IPR004843">
    <property type="entry name" value="Calcineurin-like_PHP"/>
</dbReference>
<reference evidence="3" key="1">
    <citation type="journal article" date="2019" name="Int. J. Syst. Evol. Microbiol.">
        <title>The Global Catalogue of Microorganisms (GCM) 10K type strain sequencing project: providing services to taxonomists for standard genome sequencing and annotation.</title>
        <authorList>
            <consortium name="The Broad Institute Genomics Platform"/>
            <consortium name="The Broad Institute Genome Sequencing Center for Infectious Disease"/>
            <person name="Wu L."/>
            <person name="Ma J."/>
        </authorList>
    </citation>
    <scope>NUCLEOTIDE SEQUENCE [LARGE SCALE GENOMIC DNA]</scope>
    <source>
        <strain evidence="3">TISTR 932</strain>
    </source>
</reference>
<keyword evidence="3" id="KW-1185">Reference proteome</keyword>
<sequence length="298" mass="35380">MKRLAILSDLHLDINQLTETEWVYFIEMLTEKRVDHVHLAGDIANTKQQALAFIEYLSAYFPTTFHWGNHEMADLTETEMEHFSDPRFLNFRFFPLSHKTWLLGINGWYDYTFVKGATRDFERLKKLAWYDRFIHRDANDSVVMQRIADQFVAIMETVPKDKQVIISTHFVPNQAFVQTFSGKYEKWNQINAFLGSPQIGTLAQNFPQVQAIAFGHTHRRFVSRQLDGIHYACRPLGYAYEWQSTRQFMLAHPQRTQLDMPTIKREWQHYGKELYRLYPKMLEQEIESAVSFFAYEDK</sequence>
<proteinExistence type="predicted"/>
<dbReference type="Proteomes" id="UP001597427">
    <property type="component" value="Unassembled WGS sequence"/>
</dbReference>
<evidence type="ECO:0000313" key="3">
    <source>
        <dbReference type="Proteomes" id="UP001597427"/>
    </source>
</evidence>
<dbReference type="Gene3D" id="3.60.21.10">
    <property type="match status" value="1"/>
</dbReference>
<dbReference type="RefSeq" id="WP_379981082.1">
    <property type="nucleotide sequence ID" value="NZ_JBHUMO010000041.1"/>
</dbReference>
<dbReference type="InterPro" id="IPR052963">
    <property type="entry name" value="Pantetheine_PDE"/>
</dbReference>
<evidence type="ECO:0000313" key="2">
    <source>
        <dbReference type="EMBL" id="MFD2729069.1"/>
    </source>
</evidence>
<protein>
    <submittedName>
        <fullName evidence="2">Metallophosphoesterase</fullName>
    </submittedName>
</protein>
<feature type="domain" description="Calcineurin-like phosphoesterase" evidence="1">
    <location>
        <begin position="3"/>
        <end position="219"/>
    </location>
</feature>
<dbReference type="InterPro" id="IPR029052">
    <property type="entry name" value="Metallo-depent_PP-like"/>
</dbReference>
<dbReference type="InterPro" id="IPR022302">
    <property type="entry name" value="Phosphoesterase_putative"/>
</dbReference>
<dbReference type="Pfam" id="PF00149">
    <property type="entry name" value="Metallophos"/>
    <property type="match status" value="1"/>
</dbReference>
<name>A0ABW5TJG9_9ENTE</name>
<dbReference type="EMBL" id="JBHUMO010000041">
    <property type="protein sequence ID" value="MFD2729069.1"/>
    <property type="molecule type" value="Genomic_DNA"/>
</dbReference>
<organism evidence="2 3">
    <name type="scientific">Enterococcus camelliae</name>
    <dbReference type="NCBI Taxonomy" id="453959"/>
    <lineage>
        <taxon>Bacteria</taxon>
        <taxon>Bacillati</taxon>
        <taxon>Bacillota</taxon>
        <taxon>Bacilli</taxon>
        <taxon>Lactobacillales</taxon>
        <taxon>Enterococcaceae</taxon>
        <taxon>Enterococcus</taxon>
    </lineage>
</organism>
<comment type="caution">
    <text evidence="2">The sequence shown here is derived from an EMBL/GenBank/DDBJ whole genome shotgun (WGS) entry which is preliminary data.</text>
</comment>
<dbReference type="PANTHER" id="PTHR36492:SF2">
    <property type="entry name" value="[ACYL-CARRIER-PROTEIN] PHOSPHODIESTERASE PPTH"/>
    <property type="match status" value="1"/>
</dbReference>
<dbReference type="NCBIfam" id="TIGR03729">
    <property type="entry name" value="acc_ester"/>
    <property type="match status" value="1"/>
</dbReference>
<dbReference type="PANTHER" id="PTHR36492">
    <property type="match status" value="1"/>
</dbReference>
<gene>
    <name evidence="2" type="ORF">ACFSR0_06490</name>
</gene>